<keyword evidence="1" id="KW-1133">Transmembrane helix</keyword>
<keyword evidence="1" id="KW-0812">Transmembrane</keyword>
<feature type="chain" id="PRO_5045988273" evidence="2">
    <location>
        <begin position="17"/>
        <end position="434"/>
    </location>
</feature>
<dbReference type="Pfam" id="PF14610">
    <property type="entry name" value="Psg1"/>
    <property type="match status" value="1"/>
</dbReference>
<proteinExistence type="predicted"/>
<keyword evidence="1" id="KW-0472">Membrane</keyword>
<sequence length="434" mass="49171">MKLSVILATAALVAEATCSVATITGSPLEKRARKVIVNPEYKKIQEEKAMKEAGIEPTSTDDSPRPWRRTIYGDKVEIVTPTVIAGVTFSAKPPIQTNGMEPWISLQKNGLPKTIKPELKNGITKKPSPTYGTYFAIATTVTYNKEQLKAHNMADDEVFTEVDHIPEDTTYQSLNPLIRCTPDRYFKKGLGKDIVSEPFCTPQDNQVLKMDQTYFVSWYSRFFSDDVTNVKIHLALVEESARYKGMRKRSEVIENGGKVKNALFSSEWISKDQGYLPITILEDWIGANYFTKKMLISIQADNIEDEEFELLDKYVVVEIAKGTKVGKGQHQDLKKLEEKQRALAMGYEIEESISEKWMIMMAMPTAVAITALVMYFFVMINKGSTDLSFLRKKRALGKDTHNRRILFKGKKKGAYTSLPQFQKDIELEDVGKKD</sequence>
<dbReference type="Proteomes" id="UP001497600">
    <property type="component" value="Chromosome D"/>
</dbReference>
<feature type="transmembrane region" description="Helical" evidence="1">
    <location>
        <begin position="357"/>
        <end position="378"/>
    </location>
</feature>
<evidence type="ECO:0000256" key="1">
    <source>
        <dbReference type="SAM" id="Phobius"/>
    </source>
</evidence>
<dbReference type="InterPro" id="IPR028000">
    <property type="entry name" value="Pma1"/>
</dbReference>
<dbReference type="EMBL" id="OZ004256">
    <property type="protein sequence ID" value="CAK7904392.1"/>
    <property type="molecule type" value="Genomic_DNA"/>
</dbReference>
<organism evidence="3 4">
    <name type="scientific">[Candida] anglica</name>
    <dbReference type="NCBI Taxonomy" id="148631"/>
    <lineage>
        <taxon>Eukaryota</taxon>
        <taxon>Fungi</taxon>
        <taxon>Dikarya</taxon>
        <taxon>Ascomycota</taxon>
        <taxon>Saccharomycotina</taxon>
        <taxon>Pichiomycetes</taxon>
        <taxon>Debaryomycetaceae</taxon>
        <taxon>Kurtzmaniella</taxon>
    </lineage>
</organism>
<evidence type="ECO:0000256" key="2">
    <source>
        <dbReference type="SAM" id="SignalP"/>
    </source>
</evidence>
<name>A0ABP0EB81_9ASCO</name>
<evidence type="ECO:0000313" key="4">
    <source>
        <dbReference type="Proteomes" id="UP001497600"/>
    </source>
</evidence>
<reference evidence="3 4" key="1">
    <citation type="submission" date="2024-01" db="EMBL/GenBank/DDBJ databases">
        <authorList>
            <consortium name="Genoscope - CEA"/>
            <person name="William W."/>
        </authorList>
    </citation>
    <scope>NUCLEOTIDE SEQUENCE [LARGE SCALE GENOMIC DNA]</scope>
    <source>
        <strain evidence="3 4">29B2s-10</strain>
    </source>
</reference>
<accession>A0ABP0EB81</accession>
<evidence type="ECO:0000313" key="3">
    <source>
        <dbReference type="EMBL" id="CAK7904392.1"/>
    </source>
</evidence>
<keyword evidence="4" id="KW-1185">Reference proteome</keyword>
<gene>
    <name evidence="3" type="primary">PSG1</name>
    <name evidence="3" type="ORF">CAAN4_D09186</name>
</gene>
<protein>
    <submittedName>
        <fullName evidence="3">PMA1 stabilization in the Golgi protein 1</fullName>
    </submittedName>
</protein>
<feature type="signal peptide" evidence="2">
    <location>
        <begin position="1"/>
        <end position="16"/>
    </location>
</feature>
<keyword evidence="2" id="KW-0732">Signal</keyword>